<keyword evidence="3" id="KW-1185">Reference proteome</keyword>
<organism evidence="2 3">
    <name type="scientific">Mytilus galloprovincialis</name>
    <name type="common">Mediterranean mussel</name>
    <dbReference type="NCBI Taxonomy" id="29158"/>
    <lineage>
        <taxon>Eukaryota</taxon>
        <taxon>Metazoa</taxon>
        <taxon>Spiralia</taxon>
        <taxon>Lophotrochozoa</taxon>
        <taxon>Mollusca</taxon>
        <taxon>Bivalvia</taxon>
        <taxon>Autobranchia</taxon>
        <taxon>Pteriomorphia</taxon>
        <taxon>Mytilida</taxon>
        <taxon>Mytiloidea</taxon>
        <taxon>Mytilidae</taxon>
        <taxon>Mytilinae</taxon>
        <taxon>Mytilus</taxon>
    </lineage>
</organism>
<evidence type="ECO:0000256" key="1">
    <source>
        <dbReference type="SAM" id="MobiDB-lite"/>
    </source>
</evidence>
<dbReference type="Proteomes" id="UP000596742">
    <property type="component" value="Unassembled WGS sequence"/>
</dbReference>
<protein>
    <submittedName>
        <fullName evidence="2">Uncharacterized protein</fullName>
    </submittedName>
</protein>
<feature type="compositionally biased region" description="Basic and acidic residues" evidence="1">
    <location>
        <begin position="149"/>
        <end position="168"/>
    </location>
</feature>
<evidence type="ECO:0000313" key="3">
    <source>
        <dbReference type="Proteomes" id="UP000596742"/>
    </source>
</evidence>
<reference evidence="2" key="1">
    <citation type="submission" date="2018-11" db="EMBL/GenBank/DDBJ databases">
        <authorList>
            <person name="Alioto T."/>
            <person name="Alioto T."/>
        </authorList>
    </citation>
    <scope>NUCLEOTIDE SEQUENCE</scope>
</reference>
<evidence type="ECO:0000313" key="2">
    <source>
        <dbReference type="EMBL" id="VDI23840.1"/>
    </source>
</evidence>
<name>A0A8B6DUH5_MYTGA</name>
<dbReference type="OrthoDB" id="6203257at2759"/>
<feature type="compositionally biased region" description="Basic and acidic residues" evidence="1">
    <location>
        <begin position="175"/>
        <end position="186"/>
    </location>
</feature>
<dbReference type="AlphaFoldDB" id="A0A8B6DUH5"/>
<comment type="caution">
    <text evidence="2">The sequence shown here is derived from an EMBL/GenBank/DDBJ whole genome shotgun (WGS) entry which is preliminary data.</text>
</comment>
<proteinExistence type="predicted"/>
<feature type="region of interest" description="Disordered" evidence="1">
    <location>
        <begin position="116"/>
        <end position="194"/>
    </location>
</feature>
<feature type="region of interest" description="Disordered" evidence="1">
    <location>
        <begin position="1"/>
        <end position="22"/>
    </location>
</feature>
<dbReference type="EMBL" id="UYJE01003970">
    <property type="protein sequence ID" value="VDI23840.1"/>
    <property type="molecule type" value="Genomic_DNA"/>
</dbReference>
<accession>A0A8B6DUH5</accession>
<sequence length="194" mass="22227">MSDDEDVTFRTGTNNQSDKENSVYLRPKAVYNKPQASGPMFKNANKQEQDYSKYTLRSVEENKMFKSFNSRKGCSFPNCRYAHICSIQGCGAQLVAFAHPKTDNENFKQPVKELEFETREEIPYPESEDETREEISDPIYSAEPLPHIKTSETIDTSQKEDRGKKDFEIPSIKGAESRNEEPEKTPKTIAVIQK</sequence>
<gene>
    <name evidence="2" type="ORF">MGAL_10B032091</name>
</gene>